<dbReference type="EMBL" id="RCHU02000002">
    <property type="protein sequence ID" value="KAL3604538.1"/>
    <property type="molecule type" value="Genomic_DNA"/>
</dbReference>
<proteinExistence type="predicted"/>
<name>A0ACC4CUQ0_POPAL</name>
<accession>A0ACC4CUQ0</accession>
<organism evidence="1 2">
    <name type="scientific">Populus alba</name>
    <name type="common">White poplar</name>
    <dbReference type="NCBI Taxonomy" id="43335"/>
    <lineage>
        <taxon>Eukaryota</taxon>
        <taxon>Viridiplantae</taxon>
        <taxon>Streptophyta</taxon>
        <taxon>Embryophyta</taxon>
        <taxon>Tracheophyta</taxon>
        <taxon>Spermatophyta</taxon>
        <taxon>Magnoliopsida</taxon>
        <taxon>eudicotyledons</taxon>
        <taxon>Gunneridae</taxon>
        <taxon>Pentapetalae</taxon>
        <taxon>rosids</taxon>
        <taxon>fabids</taxon>
        <taxon>Malpighiales</taxon>
        <taxon>Salicaceae</taxon>
        <taxon>Saliceae</taxon>
        <taxon>Populus</taxon>
    </lineage>
</organism>
<dbReference type="Proteomes" id="UP000309997">
    <property type="component" value="Unassembled WGS sequence"/>
</dbReference>
<protein>
    <submittedName>
        <fullName evidence="1">Uncharacterized protein</fullName>
    </submittedName>
</protein>
<keyword evidence="2" id="KW-1185">Reference proteome</keyword>
<comment type="caution">
    <text evidence="1">The sequence shown here is derived from an EMBL/GenBank/DDBJ whole genome shotgun (WGS) entry which is preliminary data.</text>
</comment>
<reference evidence="1 2" key="1">
    <citation type="journal article" date="2024" name="Plant Biotechnol. J.">
        <title>Genome and CRISPR/Cas9 system of a widespread forest tree (Populus alba) in the world.</title>
        <authorList>
            <person name="Liu Y.J."/>
            <person name="Jiang P.F."/>
            <person name="Han X.M."/>
            <person name="Li X.Y."/>
            <person name="Wang H.M."/>
            <person name="Wang Y.J."/>
            <person name="Wang X.X."/>
            <person name="Zeng Q.Y."/>
        </authorList>
    </citation>
    <scope>NUCLEOTIDE SEQUENCE [LARGE SCALE GENOMIC DNA]</scope>
    <source>
        <strain evidence="2">cv. PAL-ZL1</strain>
    </source>
</reference>
<gene>
    <name evidence="1" type="ORF">D5086_005397</name>
</gene>
<evidence type="ECO:0000313" key="1">
    <source>
        <dbReference type="EMBL" id="KAL3604538.1"/>
    </source>
</evidence>
<evidence type="ECO:0000313" key="2">
    <source>
        <dbReference type="Proteomes" id="UP000309997"/>
    </source>
</evidence>
<sequence>MNWVQRKIYLYNVTFGLFMLDWWERCLFNRIQVCESLNFGRYSGDRLDVVHLLQWIADQMMHHSGLGPAPLEAFVKVPKFLRVLILKFIVQVDAWLCNSKWPSLQSIWIQKLISGIWTAMAI</sequence>